<dbReference type="PROSITE" id="PS50110">
    <property type="entry name" value="RESPONSE_REGULATORY"/>
    <property type="match status" value="1"/>
</dbReference>
<evidence type="ECO:0000313" key="4">
    <source>
        <dbReference type="EMBL" id="QDU39026.1"/>
    </source>
</evidence>
<evidence type="ECO:0000313" key="5">
    <source>
        <dbReference type="Proteomes" id="UP000320496"/>
    </source>
</evidence>
<dbReference type="Pfam" id="PF00072">
    <property type="entry name" value="Response_reg"/>
    <property type="match status" value="1"/>
</dbReference>
<evidence type="ECO:0000259" key="3">
    <source>
        <dbReference type="PROSITE" id="PS50110"/>
    </source>
</evidence>
<dbReference type="RefSeq" id="WP_197443531.1">
    <property type="nucleotide sequence ID" value="NZ_CP036275.1"/>
</dbReference>
<dbReference type="CDD" id="cd00156">
    <property type="entry name" value="REC"/>
    <property type="match status" value="1"/>
</dbReference>
<dbReference type="InterPro" id="IPR036890">
    <property type="entry name" value="HATPase_C_sf"/>
</dbReference>
<dbReference type="GO" id="GO:0000160">
    <property type="term" value="P:phosphorelay signal transduction system"/>
    <property type="evidence" value="ECO:0007669"/>
    <property type="project" value="InterPro"/>
</dbReference>
<proteinExistence type="predicted"/>
<keyword evidence="5" id="KW-1185">Reference proteome</keyword>
<keyword evidence="1 2" id="KW-0597">Phosphoprotein</keyword>
<protein>
    <submittedName>
        <fullName evidence="4">Chemotaxis protein CheY</fullName>
    </submittedName>
</protein>
<dbReference type="AlphaFoldDB" id="A0A517Z979"/>
<dbReference type="PANTHER" id="PTHR44591">
    <property type="entry name" value="STRESS RESPONSE REGULATOR PROTEIN 1"/>
    <property type="match status" value="1"/>
</dbReference>
<dbReference type="InterPro" id="IPR011006">
    <property type="entry name" value="CheY-like_superfamily"/>
</dbReference>
<accession>A0A517Z979</accession>
<sequence length="321" mass="36256">MILHARTPASGDAPSVQEIPPRILVVDDSPVDQRLAGSLLQQAAECHVDYACNGQDAWNRIQTSAPDLVLTDLQMPEMDGLALVETVRKNMPLLPVVLMTAFGSEQIATEALQRGAASYVAKAHLARSLMRTVQQVLSLTHFDRQQRRLGDFWDETRFCFTIENDVALIPALVTHLQDYLARMCHCDQSGIVRVGVALHEALRNAIHHGNLELDSSLREDDDSRYYALAEERRRSDPYQHRKVTLTASESPEQSTYVIRDEGPGFDTSHVHYDPDNLHHLTRPSGRGLFLIQTFMDEVRFNDQGNEITMIHRRPRSAEAER</sequence>
<feature type="domain" description="Response regulatory" evidence="3">
    <location>
        <begin position="22"/>
        <end position="137"/>
    </location>
</feature>
<dbReference type="Proteomes" id="UP000320496">
    <property type="component" value="Chromosome"/>
</dbReference>
<evidence type="ECO:0000256" key="2">
    <source>
        <dbReference type="PROSITE-ProRule" id="PRU00169"/>
    </source>
</evidence>
<dbReference type="KEGG" id="mri:Mal4_33590"/>
<reference evidence="4 5" key="1">
    <citation type="submission" date="2019-02" db="EMBL/GenBank/DDBJ databases">
        <title>Deep-cultivation of Planctomycetes and their phenomic and genomic characterization uncovers novel biology.</title>
        <authorList>
            <person name="Wiegand S."/>
            <person name="Jogler M."/>
            <person name="Boedeker C."/>
            <person name="Pinto D."/>
            <person name="Vollmers J."/>
            <person name="Rivas-Marin E."/>
            <person name="Kohn T."/>
            <person name="Peeters S.H."/>
            <person name="Heuer A."/>
            <person name="Rast P."/>
            <person name="Oberbeckmann S."/>
            <person name="Bunk B."/>
            <person name="Jeske O."/>
            <person name="Meyerdierks A."/>
            <person name="Storesund J.E."/>
            <person name="Kallscheuer N."/>
            <person name="Luecker S."/>
            <person name="Lage O.M."/>
            <person name="Pohl T."/>
            <person name="Merkel B.J."/>
            <person name="Hornburger P."/>
            <person name="Mueller R.-W."/>
            <person name="Bruemmer F."/>
            <person name="Labrenz M."/>
            <person name="Spormann A.M."/>
            <person name="Op den Camp H."/>
            <person name="Overmann J."/>
            <person name="Amann R."/>
            <person name="Jetten M.S.M."/>
            <person name="Mascher T."/>
            <person name="Medema M.H."/>
            <person name="Devos D.P."/>
            <person name="Kaster A.-K."/>
            <person name="Ovreas L."/>
            <person name="Rohde M."/>
            <person name="Galperin M.Y."/>
            <person name="Jogler C."/>
        </authorList>
    </citation>
    <scope>NUCLEOTIDE SEQUENCE [LARGE SCALE GENOMIC DNA]</scope>
    <source>
        <strain evidence="4 5">Mal4</strain>
    </source>
</reference>
<feature type="modified residue" description="4-aspartylphosphate" evidence="2">
    <location>
        <position position="72"/>
    </location>
</feature>
<dbReference type="Pfam" id="PF13581">
    <property type="entry name" value="HATPase_c_2"/>
    <property type="match status" value="1"/>
</dbReference>
<dbReference type="InterPro" id="IPR001789">
    <property type="entry name" value="Sig_transdc_resp-reg_receiver"/>
</dbReference>
<evidence type="ECO:0000256" key="1">
    <source>
        <dbReference type="ARBA" id="ARBA00022553"/>
    </source>
</evidence>
<dbReference type="EMBL" id="CP036275">
    <property type="protein sequence ID" value="QDU39026.1"/>
    <property type="molecule type" value="Genomic_DNA"/>
</dbReference>
<gene>
    <name evidence="4" type="primary">cheY_3</name>
    <name evidence="4" type="ORF">Mal4_33590</name>
</gene>
<dbReference type="SMART" id="SM00448">
    <property type="entry name" value="REC"/>
    <property type="match status" value="1"/>
</dbReference>
<dbReference type="InterPro" id="IPR050595">
    <property type="entry name" value="Bact_response_regulator"/>
</dbReference>
<name>A0A517Z979_9PLAN</name>
<dbReference type="SUPFAM" id="SSF55874">
    <property type="entry name" value="ATPase domain of HSP90 chaperone/DNA topoisomerase II/histidine kinase"/>
    <property type="match status" value="1"/>
</dbReference>
<dbReference type="PANTHER" id="PTHR44591:SF25">
    <property type="entry name" value="CHEMOTAXIS TWO-COMPONENT RESPONSE REGULATOR"/>
    <property type="match status" value="1"/>
</dbReference>
<dbReference type="Gene3D" id="3.40.50.2300">
    <property type="match status" value="1"/>
</dbReference>
<organism evidence="4 5">
    <name type="scientific">Maioricimonas rarisocia</name>
    <dbReference type="NCBI Taxonomy" id="2528026"/>
    <lineage>
        <taxon>Bacteria</taxon>
        <taxon>Pseudomonadati</taxon>
        <taxon>Planctomycetota</taxon>
        <taxon>Planctomycetia</taxon>
        <taxon>Planctomycetales</taxon>
        <taxon>Planctomycetaceae</taxon>
        <taxon>Maioricimonas</taxon>
    </lineage>
</organism>
<dbReference type="InterPro" id="IPR003594">
    <property type="entry name" value="HATPase_dom"/>
</dbReference>
<dbReference type="CDD" id="cd16936">
    <property type="entry name" value="HATPase_RsbW-like"/>
    <property type="match status" value="1"/>
</dbReference>
<dbReference type="SUPFAM" id="SSF52172">
    <property type="entry name" value="CheY-like"/>
    <property type="match status" value="1"/>
</dbReference>
<dbReference type="Gene3D" id="3.30.565.10">
    <property type="entry name" value="Histidine kinase-like ATPase, C-terminal domain"/>
    <property type="match status" value="1"/>
</dbReference>